<organism evidence="2 3">
    <name type="scientific">Rhizoclosmatium globosum</name>
    <dbReference type="NCBI Taxonomy" id="329046"/>
    <lineage>
        <taxon>Eukaryota</taxon>
        <taxon>Fungi</taxon>
        <taxon>Fungi incertae sedis</taxon>
        <taxon>Chytridiomycota</taxon>
        <taxon>Chytridiomycota incertae sedis</taxon>
        <taxon>Chytridiomycetes</taxon>
        <taxon>Chytridiales</taxon>
        <taxon>Chytriomycetaceae</taxon>
        <taxon>Rhizoclosmatium</taxon>
    </lineage>
</organism>
<comment type="caution">
    <text evidence="2">The sequence shown here is derived from an EMBL/GenBank/DDBJ whole genome shotgun (WGS) entry which is preliminary data.</text>
</comment>
<feature type="compositionally biased region" description="Pro residues" evidence="1">
    <location>
        <begin position="1"/>
        <end position="12"/>
    </location>
</feature>
<proteinExistence type="predicted"/>
<keyword evidence="3" id="KW-1185">Reference proteome</keyword>
<dbReference type="AlphaFoldDB" id="A0A1Y2AYB0"/>
<protein>
    <submittedName>
        <fullName evidence="2">Uncharacterized protein</fullName>
    </submittedName>
</protein>
<evidence type="ECO:0000256" key="1">
    <source>
        <dbReference type="SAM" id="MobiDB-lite"/>
    </source>
</evidence>
<reference evidence="2 3" key="1">
    <citation type="submission" date="2016-07" db="EMBL/GenBank/DDBJ databases">
        <title>Pervasive Adenine N6-methylation of Active Genes in Fungi.</title>
        <authorList>
            <consortium name="DOE Joint Genome Institute"/>
            <person name="Mondo S.J."/>
            <person name="Dannebaum R.O."/>
            <person name="Kuo R.C."/>
            <person name="Labutti K."/>
            <person name="Haridas S."/>
            <person name="Kuo A."/>
            <person name="Salamov A."/>
            <person name="Ahrendt S.R."/>
            <person name="Lipzen A."/>
            <person name="Sullivan W."/>
            <person name="Andreopoulos W.B."/>
            <person name="Clum A."/>
            <person name="Lindquist E."/>
            <person name="Daum C."/>
            <person name="Ramamoorthy G.K."/>
            <person name="Gryganskyi A."/>
            <person name="Culley D."/>
            <person name="Magnuson J.K."/>
            <person name="James T.Y."/>
            <person name="O'Malley M.A."/>
            <person name="Stajich J.E."/>
            <person name="Spatafora J.W."/>
            <person name="Visel A."/>
            <person name="Grigoriev I.V."/>
        </authorList>
    </citation>
    <scope>NUCLEOTIDE SEQUENCE [LARGE SCALE GENOMIC DNA]</scope>
    <source>
        <strain evidence="2 3">JEL800</strain>
    </source>
</reference>
<dbReference type="Proteomes" id="UP000193642">
    <property type="component" value="Unassembled WGS sequence"/>
</dbReference>
<evidence type="ECO:0000313" key="2">
    <source>
        <dbReference type="EMBL" id="ORY27569.1"/>
    </source>
</evidence>
<feature type="compositionally biased region" description="Polar residues" evidence="1">
    <location>
        <begin position="20"/>
        <end position="35"/>
    </location>
</feature>
<dbReference type="EMBL" id="MCGO01000101">
    <property type="protein sequence ID" value="ORY27569.1"/>
    <property type="molecule type" value="Genomic_DNA"/>
</dbReference>
<evidence type="ECO:0000313" key="3">
    <source>
        <dbReference type="Proteomes" id="UP000193642"/>
    </source>
</evidence>
<accession>A0A1Y2AYB0</accession>
<name>A0A1Y2AYB0_9FUNG</name>
<dbReference type="OrthoDB" id="10363094at2759"/>
<sequence length="125" mass="13565">MHPYRRPSPPTSPTVLIKPPSSSYQLQYGTSSTNPRVIIGASPTPSPPYTPPPPPPLPMEVPMTQEIEYLSMQVTMLEQVIAGLMHQNQVLSVSLAMLIHQNTGVSSTASMGLNEPQAGWHGHKN</sequence>
<gene>
    <name evidence="2" type="ORF">BCR33DRAFT_793790</name>
</gene>
<feature type="region of interest" description="Disordered" evidence="1">
    <location>
        <begin position="1"/>
        <end position="60"/>
    </location>
</feature>
<feature type="compositionally biased region" description="Pro residues" evidence="1">
    <location>
        <begin position="44"/>
        <end position="59"/>
    </location>
</feature>